<dbReference type="RefSeq" id="WP_203994681.1">
    <property type="nucleotide sequence ID" value="NZ_BOOU01000113.1"/>
</dbReference>
<proteinExistence type="predicted"/>
<dbReference type="AlphaFoldDB" id="A0A919R9E4"/>
<dbReference type="SUPFAM" id="SSF63520">
    <property type="entry name" value="PTS-regulatory domain, PRD"/>
    <property type="match status" value="1"/>
</dbReference>
<reference evidence="2" key="1">
    <citation type="submission" date="2021-01" db="EMBL/GenBank/DDBJ databases">
        <title>Whole genome shotgun sequence of Sphaerisporangium rufum NBRC 109079.</title>
        <authorList>
            <person name="Komaki H."/>
            <person name="Tamura T."/>
        </authorList>
    </citation>
    <scope>NUCLEOTIDE SEQUENCE</scope>
    <source>
        <strain evidence="2">NBRC 109079</strain>
    </source>
</reference>
<feature type="domain" description="PRD" evidence="1">
    <location>
        <begin position="32"/>
        <end position="136"/>
    </location>
</feature>
<name>A0A919R9E4_9ACTN</name>
<evidence type="ECO:0000259" key="1">
    <source>
        <dbReference type="PROSITE" id="PS51372"/>
    </source>
</evidence>
<comment type="caution">
    <text evidence="2">The sequence shown here is derived from an EMBL/GenBank/DDBJ whole genome shotgun (WGS) entry which is preliminary data.</text>
</comment>
<sequence>MADPGTVAASSLAEQIKAEFAERLDLLEDARQITPLARRLTELTLAEIAEELGVTFTEDGAAPFVTHLAVALTRLNRLEMEAVPSAVVDEEIRHRTRERGVIQRVMEECEKLLDREIPDSEIAYMTVHLCAILDDD</sequence>
<dbReference type="Proteomes" id="UP000655287">
    <property type="component" value="Unassembled WGS sequence"/>
</dbReference>
<gene>
    <name evidence="2" type="ORF">Sru01_68110</name>
</gene>
<organism evidence="2 3">
    <name type="scientific">Sphaerisporangium rufum</name>
    <dbReference type="NCBI Taxonomy" id="1381558"/>
    <lineage>
        <taxon>Bacteria</taxon>
        <taxon>Bacillati</taxon>
        <taxon>Actinomycetota</taxon>
        <taxon>Actinomycetes</taxon>
        <taxon>Streptosporangiales</taxon>
        <taxon>Streptosporangiaceae</taxon>
        <taxon>Sphaerisporangium</taxon>
    </lineage>
</organism>
<evidence type="ECO:0000313" key="3">
    <source>
        <dbReference type="Proteomes" id="UP000655287"/>
    </source>
</evidence>
<accession>A0A919R9E4</accession>
<dbReference type="GO" id="GO:0006355">
    <property type="term" value="P:regulation of DNA-templated transcription"/>
    <property type="evidence" value="ECO:0007669"/>
    <property type="project" value="InterPro"/>
</dbReference>
<dbReference type="InterPro" id="IPR011608">
    <property type="entry name" value="PRD"/>
</dbReference>
<dbReference type="Pfam" id="PF00874">
    <property type="entry name" value="PRD"/>
    <property type="match status" value="1"/>
</dbReference>
<protein>
    <recommendedName>
        <fullName evidence="1">PRD domain-containing protein</fullName>
    </recommendedName>
</protein>
<dbReference type="PROSITE" id="PS51372">
    <property type="entry name" value="PRD_2"/>
    <property type="match status" value="1"/>
</dbReference>
<evidence type="ECO:0000313" key="2">
    <source>
        <dbReference type="EMBL" id="GII81829.1"/>
    </source>
</evidence>
<dbReference type="EMBL" id="BOOU01000113">
    <property type="protein sequence ID" value="GII81829.1"/>
    <property type="molecule type" value="Genomic_DNA"/>
</dbReference>
<dbReference type="InterPro" id="IPR036634">
    <property type="entry name" value="PRD_sf"/>
</dbReference>
<dbReference type="Gene3D" id="1.10.1790.10">
    <property type="entry name" value="PRD domain"/>
    <property type="match status" value="1"/>
</dbReference>
<keyword evidence="3" id="KW-1185">Reference proteome</keyword>